<dbReference type="AlphaFoldDB" id="A0A413SJ36"/>
<comment type="similarity">
    <text evidence="1">Belongs to the NAD(P)-dependent epimerase/dehydratase family.</text>
</comment>
<proteinExistence type="inferred from homology"/>
<dbReference type="EMBL" id="QSFP01000007">
    <property type="protein sequence ID" value="RHA67606.1"/>
    <property type="molecule type" value="Genomic_DNA"/>
</dbReference>
<dbReference type="GeneID" id="61432090"/>
<dbReference type="RefSeq" id="WP_006856640.1">
    <property type="nucleotide sequence ID" value="NZ_CP102289.1"/>
</dbReference>
<dbReference type="PANTHER" id="PTHR43000">
    <property type="entry name" value="DTDP-D-GLUCOSE 4,6-DEHYDRATASE-RELATED"/>
    <property type="match status" value="1"/>
</dbReference>
<dbReference type="SUPFAM" id="SSF51735">
    <property type="entry name" value="NAD(P)-binding Rossmann-fold domains"/>
    <property type="match status" value="1"/>
</dbReference>
<dbReference type="CDD" id="cd08946">
    <property type="entry name" value="SDR_e"/>
    <property type="match status" value="1"/>
</dbReference>
<gene>
    <name evidence="3" type="ORF">DW927_07725</name>
</gene>
<evidence type="ECO:0000313" key="4">
    <source>
        <dbReference type="Proteomes" id="UP000284465"/>
    </source>
</evidence>
<dbReference type="Pfam" id="PF01370">
    <property type="entry name" value="Epimerase"/>
    <property type="match status" value="1"/>
</dbReference>
<evidence type="ECO:0000313" key="3">
    <source>
        <dbReference type="EMBL" id="RHA67606.1"/>
    </source>
</evidence>
<dbReference type="InterPro" id="IPR001509">
    <property type="entry name" value="Epimerase_deHydtase"/>
</dbReference>
<organism evidence="3 4">
    <name type="scientific">Roseburia intestinalis</name>
    <dbReference type="NCBI Taxonomy" id="166486"/>
    <lineage>
        <taxon>Bacteria</taxon>
        <taxon>Bacillati</taxon>
        <taxon>Bacillota</taxon>
        <taxon>Clostridia</taxon>
        <taxon>Lachnospirales</taxon>
        <taxon>Lachnospiraceae</taxon>
        <taxon>Roseburia</taxon>
    </lineage>
</organism>
<evidence type="ECO:0000256" key="1">
    <source>
        <dbReference type="ARBA" id="ARBA00007637"/>
    </source>
</evidence>
<reference evidence="3 4" key="1">
    <citation type="submission" date="2018-08" db="EMBL/GenBank/DDBJ databases">
        <title>A genome reference for cultivated species of the human gut microbiota.</title>
        <authorList>
            <person name="Zou Y."/>
            <person name="Xue W."/>
            <person name="Luo G."/>
        </authorList>
    </citation>
    <scope>NUCLEOTIDE SEQUENCE [LARGE SCALE GENOMIC DNA]</scope>
    <source>
        <strain evidence="3 4">AM43-11</strain>
    </source>
</reference>
<dbReference type="InterPro" id="IPR036291">
    <property type="entry name" value="NAD(P)-bd_dom_sf"/>
</dbReference>
<evidence type="ECO:0000259" key="2">
    <source>
        <dbReference type="Pfam" id="PF01370"/>
    </source>
</evidence>
<dbReference type="Gene3D" id="3.40.50.720">
    <property type="entry name" value="NAD(P)-binding Rossmann-like Domain"/>
    <property type="match status" value="1"/>
</dbReference>
<dbReference type="Proteomes" id="UP000284465">
    <property type="component" value="Unassembled WGS sequence"/>
</dbReference>
<accession>A0A413SJ36</accession>
<feature type="domain" description="NAD-dependent epimerase/dehydratase" evidence="2">
    <location>
        <begin position="4"/>
        <end position="231"/>
    </location>
</feature>
<name>A0A413SJ36_9FIRM</name>
<comment type="caution">
    <text evidence="3">The sequence shown here is derived from an EMBL/GenBank/DDBJ whole genome shotgun (WGS) entry which is preliminary data.</text>
</comment>
<sequence length="307" mass="35291">MKTIVMTGATSFLGRNLVKTFIKKGYEVFALVRKNSASIHLLPEENERFHLMYGSLENLTCIEDYIKEANYFVHFAWDGSGNAGRANYEIQSKNVWYSMEALKIADRLGCESFWFPGSQAEYGVKHEPISEEMECHPVSEYGKSKLKFGNMAEEFCRDKKIRFIHLRIFSIYGADDRPGTLVDTCVRKFNSGETVQLGNCTQKWNYLYIDDFTDMISRMMEKNIDTGIYNISGVDTRVLREFVTEIYHLSNQTGNYEFGNNIVNPEGTPDLEPVIKKVDSVIGTHKITTFSDGIREIMKRIEEESFV</sequence>
<protein>
    <submittedName>
        <fullName evidence="3">SDR family oxidoreductase</fullName>
    </submittedName>
</protein>